<dbReference type="AlphaFoldDB" id="A0A4P6YWH8"/>
<evidence type="ECO:0000256" key="3">
    <source>
        <dbReference type="ARBA" id="ARBA00022630"/>
    </source>
</evidence>
<dbReference type="GO" id="GO:0016491">
    <property type="term" value="F:oxidoreductase activity"/>
    <property type="evidence" value="ECO:0007669"/>
    <property type="project" value="UniProtKB-KW"/>
</dbReference>
<evidence type="ECO:0000256" key="1">
    <source>
        <dbReference type="ARBA" id="ARBA00001974"/>
    </source>
</evidence>
<dbReference type="RefSeq" id="WP_133364265.1">
    <property type="nucleotide sequence ID" value="NZ_CP037940.1"/>
</dbReference>
<keyword evidence="7" id="KW-1185">Reference proteome</keyword>
<dbReference type="GO" id="GO:0005737">
    <property type="term" value="C:cytoplasm"/>
    <property type="evidence" value="ECO:0007669"/>
    <property type="project" value="TreeGrafter"/>
</dbReference>
<evidence type="ECO:0000256" key="4">
    <source>
        <dbReference type="ARBA" id="ARBA00023002"/>
    </source>
</evidence>
<protein>
    <submittedName>
        <fullName evidence="6">FAD-binding oxidoreductase</fullName>
    </submittedName>
</protein>
<dbReference type="KEGG" id="wei:EQG49_12345"/>
<dbReference type="SUPFAM" id="SSF51971">
    <property type="entry name" value="Nucleotide-binding domain"/>
    <property type="match status" value="1"/>
</dbReference>
<evidence type="ECO:0000259" key="5">
    <source>
        <dbReference type="Pfam" id="PF01266"/>
    </source>
</evidence>
<reference evidence="7" key="1">
    <citation type="submission" date="2019-03" db="EMBL/GenBank/DDBJ databases">
        <title>Weissella sp. 26KH-42 Genome sequencing.</title>
        <authorList>
            <person name="Heo J."/>
            <person name="Kim S.-J."/>
            <person name="Kim J.-S."/>
            <person name="Hong S.-B."/>
            <person name="Kwon S.-W."/>
        </authorList>
    </citation>
    <scope>NUCLEOTIDE SEQUENCE [LARGE SCALE GENOMIC DNA]</scope>
    <source>
        <strain evidence="7">26KH-42</strain>
    </source>
</reference>
<comment type="similarity">
    <text evidence="2">Belongs to the DadA oxidoreductase family.</text>
</comment>
<keyword evidence="4" id="KW-0560">Oxidoreductase</keyword>
<name>A0A4P6YWH8_9LACO</name>
<dbReference type="PANTHER" id="PTHR13847">
    <property type="entry name" value="SARCOSINE DEHYDROGENASE-RELATED"/>
    <property type="match status" value="1"/>
</dbReference>
<feature type="domain" description="FAD dependent oxidoreductase" evidence="5">
    <location>
        <begin position="6"/>
        <end position="342"/>
    </location>
</feature>
<accession>A0A4P6YWH8</accession>
<comment type="cofactor">
    <cofactor evidence="1">
        <name>FAD</name>
        <dbReference type="ChEBI" id="CHEBI:57692"/>
    </cofactor>
</comment>
<dbReference type="OrthoDB" id="9805337at2"/>
<dbReference type="Gene3D" id="3.50.50.60">
    <property type="entry name" value="FAD/NAD(P)-binding domain"/>
    <property type="match status" value="1"/>
</dbReference>
<dbReference type="Gene3D" id="3.30.9.10">
    <property type="entry name" value="D-Amino Acid Oxidase, subunit A, domain 2"/>
    <property type="match status" value="1"/>
</dbReference>
<proteinExistence type="inferred from homology"/>
<evidence type="ECO:0000313" key="6">
    <source>
        <dbReference type="EMBL" id="QBO37188.1"/>
    </source>
</evidence>
<evidence type="ECO:0000256" key="2">
    <source>
        <dbReference type="ARBA" id="ARBA00009410"/>
    </source>
</evidence>
<dbReference type="PANTHER" id="PTHR13847:SF286">
    <property type="entry name" value="D-AMINO ACID DEHYDROGENASE"/>
    <property type="match status" value="1"/>
</dbReference>
<dbReference type="InterPro" id="IPR006076">
    <property type="entry name" value="FAD-dep_OxRdtase"/>
</dbReference>
<dbReference type="SUPFAM" id="SSF54373">
    <property type="entry name" value="FAD-linked reductases, C-terminal domain"/>
    <property type="match status" value="1"/>
</dbReference>
<dbReference type="Proteomes" id="UP000292886">
    <property type="component" value="Chromosome"/>
</dbReference>
<dbReference type="Pfam" id="PF01266">
    <property type="entry name" value="DAO"/>
    <property type="match status" value="1"/>
</dbReference>
<dbReference type="EMBL" id="CP037940">
    <property type="protein sequence ID" value="QBO37188.1"/>
    <property type="molecule type" value="Genomic_DNA"/>
</dbReference>
<gene>
    <name evidence="6" type="ORF">EQG49_12345</name>
</gene>
<evidence type="ECO:0000313" key="7">
    <source>
        <dbReference type="Proteomes" id="UP000292886"/>
    </source>
</evidence>
<dbReference type="InterPro" id="IPR036188">
    <property type="entry name" value="FAD/NAD-bd_sf"/>
</dbReference>
<keyword evidence="3" id="KW-0285">Flavoprotein</keyword>
<organism evidence="6 7">
    <name type="scientific">Periweissella cryptocerci</name>
    <dbReference type="NCBI Taxonomy" id="2506420"/>
    <lineage>
        <taxon>Bacteria</taxon>
        <taxon>Bacillati</taxon>
        <taxon>Bacillota</taxon>
        <taxon>Bacilli</taxon>
        <taxon>Lactobacillales</taxon>
        <taxon>Lactobacillaceae</taxon>
        <taxon>Periweissella</taxon>
    </lineage>
</organism>
<sequence>MTENLKIAVVGAGIVGATTAYYLKKHLHADVVVFDEATGQATKASAGIISPWLSKRRNKRWYELAKDGAALYPELVTDAGLTTAAYRQNGTIITRSTKEDLTELLTLALTRSMAAPTMGQIRTLLPAEITELVPGATNVKPGVFISGGAEIDGAEFVRELLAATDIDVQEQAVTLTATGQIDGAEHFDKVILAVGAWLPAVLAPLNLDVKVRPQKGQLLELKVPAFSADMQQPVLMPEGERDYIPAGHGKLIMGATHENDMGYDLTVTDEVKKDLFASSVRINPTLRESDITGVRVGTRAYTEDFAPFFGPLPTNTDVLVASGLGSSGLTTGPLIGKLLAEMATGTTIDVAKYTKPIENYIQPE</sequence>